<evidence type="ECO:0000259" key="13">
    <source>
        <dbReference type="PROSITE" id="PS51846"/>
    </source>
</evidence>
<dbReference type="FunFam" id="3.10.580.10:FF:000002">
    <property type="entry name" value="Magnesium/cobalt efflux protein CorC"/>
    <property type="match status" value="1"/>
</dbReference>
<dbReference type="PANTHER" id="PTHR22777:SF32">
    <property type="entry name" value="UPF0053 INNER MEMBRANE PROTEIN YFJD"/>
    <property type="match status" value="1"/>
</dbReference>
<dbReference type="InterPro" id="IPR036318">
    <property type="entry name" value="FAD-bd_PCMH-like_sf"/>
</dbReference>
<dbReference type="eggNOG" id="COG1253">
    <property type="taxonomic scope" value="Bacteria"/>
</dbReference>
<organism evidence="14 15">
    <name type="scientific">Ferrimicrobium acidiphilum DSM 19497</name>
    <dbReference type="NCBI Taxonomy" id="1121877"/>
    <lineage>
        <taxon>Bacteria</taxon>
        <taxon>Bacillati</taxon>
        <taxon>Actinomycetota</taxon>
        <taxon>Acidimicrobiia</taxon>
        <taxon>Acidimicrobiales</taxon>
        <taxon>Acidimicrobiaceae</taxon>
        <taxon>Ferrimicrobium</taxon>
    </lineage>
</organism>
<dbReference type="InterPro" id="IPR000644">
    <property type="entry name" value="CBS_dom"/>
</dbReference>
<dbReference type="PANTHER" id="PTHR22777">
    <property type="entry name" value="HEMOLYSIN-RELATED"/>
    <property type="match status" value="1"/>
</dbReference>
<reference evidence="14 15" key="1">
    <citation type="submission" date="2015-01" db="EMBL/GenBank/DDBJ databases">
        <title>Draft genome of the acidophilic iron oxidizer Ferrimicrobium acidiphilum strain T23.</title>
        <authorList>
            <person name="Poehlein A."/>
            <person name="Eisen S."/>
            <person name="Schloemann M."/>
            <person name="Johnson B.D."/>
            <person name="Daniel R."/>
            <person name="Muehling M."/>
        </authorList>
    </citation>
    <scope>NUCLEOTIDE SEQUENCE [LARGE SCALE GENOMIC DNA]</scope>
    <source>
        <strain evidence="14 15">T23</strain>
    </source>
</reference>
<feature type="transmembrane region" description="Helical" evidence="11">
    <location>
        <begin position="91"/>
        <end position="111"/>
    </location>
</feature>
<dbReference type="SMART" id="SM01091">
    <property type="entry name" value="CorC_HlyC"/>
    <property type="match status" value="1"/>
</dbReference>
<name>A0A0D8FS65_9ACTN</name>
<keyword evidence="7 9" id="KW-0129">CBS domain</keyword>
<comment type="caution">
    <text evidence="14">The sequence shown here is derived from an EMBL/GenBank/DDBJ whole genome shotgun (WGS) entry which is preliminary data.</text>
</comment>
<dbReference type="PATRIC" id="fig|1121877.4.peg.2524"/>
<feature type="transmembrane region" description="Helical" evidence="11">
    <location>
        <begin position="61"/>
        <end position="84"/>
    </location>
</feature>
<dbReference type="Pfam" id="PF00571">
    <property type="entry name" value="CBS"/>
    <property type="match status" value="2"/>
</dbReference>
<keyword evidence="6 10" id="KW-1133">Transmembrane helix</keyword>
<dbReference type="InterPro" id="IPR016169">
    <property type="entry name" value="FAD-bd_PCMH_sub2"/>
</dbReference>
<feature type="domain" description="CBS" evidence="12">
    <location>
        <begin position="271"/>
        <end position="328"/>
    </location>
</feature>
<dbReference type="Pfam" id="PF03471">
    <property type="entry name" value="CorC_HlyC"/>
    <property type="match status" value="1"/>
</dbReference>
<dbReference type="InterPro" id="IPR046342">
    <property type="entry name" value="CBS_dom_sf"/>
</dbReference>
<evidence type="ECO:0000256" key="3">
    <source>
        <dbReference type="ARBA" id="ARBA00022475"/>
    </source>
</evidence>
<evidence type="ECO:0000259" key="12">
    <source>
        <dbReference type="PROSITE" id="PS51371"/>
    </source>
</evidence>
<protein>
    <submittedName>
        <fullName evidence="14">Magnesium and cobalt efflux protein CorC</fullName>
    </submittedName>
</protein>
<dbReference type="GeneID" id="78373319"/>
<dbReference type="InterPro" id="IPR005170">
    <property type="entry name" value="Transptr-assoc_dom"/>
</dbReference>
<keyword evidence="15" id="KW-1185">Reference proteome</keyword>
<accession>A0A0D8FS65</accession>
<evidence type="ECO:0000256" key="1">
    <source>
        <dbReference type="ARBA" id="ARBA00004651"/>
    </source>
</evidence>
<dbReference type="InterPro" id="IPR044751">
    <property type="entry name" value="Ion_transp-like_CBS"/>
</dbReference>
<dbReference type="GO" id="GO:0050660">
    <property type="term" value="F:flavin adenine dinucleotide binding"/>
    <property type="evidence" value="ECO:0007669"/>
    <property type="project" value="InterPro"/>
</dbReference>
<evidence type="ECO:0000313" key="14">
    <source>
        <dbReference type="EMBL" id="KJE75971.1"/>
    </source>
</evidence>
<evidence type="ECO:0000256" key="5">
    <source>
        <dbReference type="ARBA" id="ARBA00022737"/>
    </source>
</evidence>
<dbReference type="InterPro" id="IPR002550">
    <property type="entry name" value="CNNM"/>
</dbReference>
<comment type="subcellular location">
    <subcellularLocation>
        <location evidence="1">Cell membrane</location>
        <topology evidence="1">Multi-pass membrane protein</topology>
    </subcellularLocation>
</comment>
<evidence type="ECO:0000256" key="6">
    <source>
        <dbReference type="ARBA" id="ARBA00022989"/>
    </source>
</evidence>
<dbReference type="SUPFAM" id="SSF56176">
    <property type="entry name" value="FAD-binding/transporter-associated domain-like"/>
    <property type="match status" value="1"/>
</dbReference>
<dbReference type="STRING" id="1121877.FEAC_22680"/>
<dbReference type="SUPFAM" id="SSF54631">
    <property type="entry name" value="CBS-domain pair"/>
    <property type="match status" value="1"/>
</dbReference>
<dbReference type="AlphaFoldDB" id="A0A0D8FS65"/>
<evidence type="ECO:0000256" key="11">
    <source>
        <dbReference type="SAM" id="Phobius"/>
    </source>
</evidence>
<dbReference type="Gene3D" id="3.10.580.10">
    <property type="entry name" value="CBS-domain"/>
    <property type="match status" value="1"/>
</dbReference>
<feature type="domain" description="CBS" evidence="12">
    <location>
        <begin position="206"/>
        <end position="268"/>
    </location>
</feature>
<sequence length="424" mass="45388">MNTEDTWALVVVVLLVLLSAVMSLAETSLTRTSRIRALGLVEQRRRGAKLLAAMVEDPGSYLSTVLFVTLVAQLVAATLVGIIADHLFGPLGVVAATIVEVLVIFVLGEAVPKNIAVVRPDESALFAAPMVSILVKFWPIKVIASAVSRLSRLLTPGRGAITSFVSEQELLAMADAAEEGDVIEDEERALIHSVINFGDTITREVMIPRPDIVAVEATATVDEAIAVIVRVGRSRLPVYDGSIDNVVGILLAKDLLAPERKDAAHEPVGRHMRPAHFVPESKPVADLLREMKVEKFHISVVVDEYGSTAGLVTLEDLIEELIGDISDEFDTEEDAVVTDSDGGLQVKGTYSIDDLEELLHVDLPEGGWDTVGGLISGQLGHLPSAGEEVEVAGFSFRVLQVTGHRVAKVAITPRIDQDITGEAG</sequence>
<dbReference type="Pfam" id="PF01595">
    <property type="entry name" value="CNNM"/>
    <property type="match status" value="1"/>
</dbReference>
<evidence type="ECO:0000256" key="7">
    <source>
        <dbReference type="ARBA" id="ARBA00023122"/>
    </source>
</evidence>
<dbReference type="PROSITE" id="PS51371">
    <property type="entry name" value="CBS"/>
    <property type="match status" value="2"/>
</dbReference>
<comment type="similarity">
    <text evidence="2">Belongs to the UPF0053 family.</text>
</comment>
<dbReference type="EMBL" id="JXUW01000024">
    <property type="protein sequence ID" value="KJE75971.1"/>
    <property type="molecule type" value="Genomic_DNA"/>
</dbReference>
<dbReference type="GO" id="GO:0005886">
    <property type="term" value="C:plasma membrane"/>
    <property type="evidence" value="ECO:0007669"/>
    <property type="project" value="UniProtKB-SubCell"/>
</dbReference>
<dbReference type="SMART" id="SM00116">
    <property type="entry name" value="CBS"/>
    <property type="match status" value="2"/>
</dbReference>
<dbReference type="PROSITE" id="PS51846">
    <property type="entry name" value="CNNM"/>
    <property type="match status" value="1"/>
</dbReference>
<keyword evidence="3" id="KW-1003">Cell membrane</keyword>
<keyword evidence="5" id="KW-0677">Repeat</keyword>
<evidence type="ECO:0000313" key="15">
    <source>
        <dbReference type="Proteomes" id="UP000032336"/>
    </source>
</evidence>
<dbReference type="OrthoDB" id="110231at2"/>
<evidence type="ECO:0000256" key="9">
    <source>
        <dbReference type="PROSITE-ProRule" id="PRU00703"/>
    </source>
</evidence>
<keyword evidence="8 10" id="KW-0472">Membrane</keyword>
<dbReference type="Gene3D" id="3.30.465.10">
    <property type="match status" value="1"/>
</dbReference>
<keyword evidence="4 10" id="KW-0812">Transmembrane</keyword>
<dbReference type="Proteomes" id="UP000032336">
    <property type="component" value="Unassembled WGS sequence"/>
</dbReference>
<proteinExistence type="inferred from homology"/>
<evidence type="ECO:0000256" key="4">
    <source>
        <dbReference type="ARBA" id="ARBA00022692"/>
    </source>
</evidence>
<gene>
    <name evidence="14" type="primary">corC</name>
    <name evidence="14" type="ORF">FEAC_22680</name>
</gene>
<dbReference type="CDD" id="cd04590">
    <property type="entry name" value="CBS_pair_CorC_HlyC_assoc"/>
    <property type="match status" value="1"/>
</dbReference>
<feature type="domain" description="CNNM transmembrane" evidence="13">
    <location>
        <begin position="1"/>
        <end position="187"/>
    </location>
</feature>
<evidence type="ECO:0000256" key="2">
    <source>
        <dbReference type="ARBA" id="ARBA00006337"/>
    </source>
</evidence>
<evidence type="ECO:0000256" key="8">
    <source>
        <dbReference type="ARBA" id="ARBA00023136"/>
    </source>
</evidence>
<evidence type="ECO:0000256" key="10">
    <source>
        <dbReference type="PROSITE-ProRule" id="PRU01193"/>
    </source>
</evidence>
<dbReference type="RefSeq" id="WP_052566247.1">
    <property type="nucleotide sequence ID" value="NZ_JQKF01000022.1"/>
</dbReference>